<reference evidence="15" key="1">
    <citation type="submission" date="2021-03" db="EMBL/GenBank/DDBJ databases">
        <title>Ottowia sp. 27C isolated from the cloaca of a Giant Asian pond turtle (Heosemys grandis).</title>
        <authorList>
            <person name="Spergser J."/>
            <person name="Busse H.-J."/>
        </authorList>
    </citation>
    <scope>NUCLEOTIDE SEQUENCE</scope>
    <source>
        <strain evidence="15">27C</strain>
    </source>
</reference>
<evidence type="ECO:0000256" key="5">
    <source>
        <dbReference type="ARBA" id="ARBA00022692"/>
    </source>
</evidence>
<evidence type="ECO:0000313" key="16">
    <source>
        <dbReference type="Proteomes" id="UP000663903"/>
    </source>
</evidence>
<dbReference type="CDD" id="cd01347">
    <property type="entry name" value="ligand_gated_channel"/>
    <property type="match status" value="1"/>
</dbReference>
<keyword evidence="8 12" id="KW-0798">TonB box</keyword>
<accession>A0A975CHM3</accession>
<keyword evidence="10 11" id="KW-0998">Cell outer membrane</keyword>
<dbReference type="AlphaFoldDB" id="A0A975CHM3"/>
<evidence type="ECO:0000256" key="10">
    <source>
        <dbReference type="ARBA" id="ARBA00023237"/>
    </source>
</evidence>
<dbReference type="InterPro" id="IPR000531">
    <property type="entry name" value="Beta-barrel_TonB"/>
</dbReference>
<dbReference type="PROSITE" id="PS52016">
    <property type="entry name" value="TONB_DEPENDENT_REC_3"/>
    <property type="match status" value="1"/>
</dbReference>
<comment type="similarity">
    <text evidence="11 12">Belongs to the TonB-dependent receptor family.</text>
</comment>
<feature type="domain" description="TonB-dependent receptor plug" evidence="14">
    <location>
        <begin position="85"/>
        <end position="191"/>
    </location>
</feature>
<keyword evidence="7" id="KW-0406">Ion transport</keyword>
<evidence type="ECO:0000259" key="13">
    <source>
        <dbReference type="Pfam" id="PF00593"/>
    </source>
</evidence>
<dbReference type="GO" id="GO:0009279">
    <property type="term" value="C:cell outer membrane"/>
    <property type="evidence" value="ECO:0007669"/>
    <property type="project" value="UniProtKB-SubCell"/>
</dbReference>
<dbReference type="Pfam" id="PF00593">
    <property type="entry name" value="TonB_dep_Rec_b-barrel"/>
    <property type="match status" value="1"/>
</dbReference>
<keyword evidence="2 11" id="KW-0813">Transport</keyword>
<keyword evidence="9 11" id="KW-0472">Membrane</keyword>
<keyword evidence="15" id="KW-0675">Receptor</keyword>
<dbReference type="EMBL" id="CP071796">
    <property type="protein sequence ID" value="QTD44354.1"/>
    <property type="molecule type" value="Genomic_DNA"/>
</dbReference>
<evidence type="ECO:0000313" key="15">
    <source>
        <dbReference type="EMBL" id="QTD44354.1"/>
    </source>
</evidence>
<dbReference type="GO" id="GO:0006826">
    <property type="term" value="P:iron ion transport"/>
    <property type="evidence" value="ECO:0007669"/>
    <property type="project" value="UniProtKB-KW"/>
</dbReference>
<keyword evidence="4" id="KW-0410">Iron transport</keyword>
<organism evidence="15 16">
    <name type="scientific">Ottowia testudinis</name>
    <dbReference type="NCBI Taxonomy" id="2816950"/>
    <lineage>
        <taxon>Bacteria</taxon>
        <taxon>Pseudomonadati</taxon>
        <taxon>Pseudomonadota</taxon>
        <taxon>Betaproteobacteria</taxon>
        <taxon>Burkholderiales</taxon>
        <taxon>Comamonadaceae</taxon>
        <taxon>Ottowia</taxon>
    </lineage>
</organism>
<evidence type="ECO:0000256" key="2">
    <source>
        <dbReference type="ARBA" id="ARBA00022448"/>
    </source>
</evidence>
<evidence type="ECO:0000256" key="9">
    <source>
        <dbReference type="ARBA" id="ARBA00023136"/>
    </source>
</evidence>
<gene>
    <name evidence="15" type="ORF">J1M35_14725</name>
</gene>
<keyword evidence="5 11" id="KW-0812">Transmembrane</keyword>
<dbReference type="InterPro" id="IPR036942">
    <property type="entry name" value="Beta-barrel_TonB_sf"/>
</dbReference>
<evidence type="ECO:0000256" key="4">
    <source>
        <dbReference type="ARBA" id="ARBA00022496"/>
    </source>
</evidence>
<evidence type="ECO:0000259" key="14">
    <source>
        <dbReference type="Pfam" id="PF07715"/>
    </source>
</evidence>
<proteinExistence type="inferred from homology"/>
<dbReference type="InterPro" id="IPR039426">
    <property type="entry name" value="TonB-dep_rcpt-like"/>
</dbReference>
<dbReference type="Gene3D" id="2.40.170.20">
    <property type="entry name" value="TonB-dependent receptor, beta-barrel domain"/>
    <property type="match status" value="1"/>
</dbReference>
<keyword evidence="16" id="KW-1185">Reference proteome</keyword>
<protein>
    <submittedName>
        <fullName evidence="15">TonB-dependent receptor</fullName>
    </submittedName>
</protein>
<dbReference type="Proteomes" id="UP000663903">
    <property type="component" value="Chromosome"/>
</dbReference>
<evidence type="ECO:0000256" key="7">
    <source>
        <dbReference type="ARBA" id="ARBA00023065"/>
    </source>
</evidence>
<evidence type="ECO:0000256" key="12">
    <source>
        <dbReference type="RuleBase" id="RU003357"/>
    </source>
</evidence>
<dbReference type="Pfam" id="PF07715">
    <property type="entry name" value="Plug"/>
    <property type="match status" value="1"/>
</dbReference>
<dbReference type="PANTHER" id="PTHR32552:SF81">
    <property type="entry name" value="TONB-DEPENDENT OUTER MEMBRANE RECEPTOR"/>
    <property type="match status" value="1"/>
</dbReference>
<dbReference type="SUPFAM" id="SSF56935">
    <property type="entry name" value="Porins"/>
    <property type="match status" value="1"/>
</dbReference>
<evidence type="ECO:0000256" key="8">
    <source>
        <dbReference type="ARBA" id="ARBA00023077"/>
    </source>
</evidence>
<evidence type="ECO:0000256" key="6">
    <source>
        <dbReference type="ARBA" id="ARBA00023004"/>
    </source>
</evidence>
<sequence length="735" mass="79737">MPRRLYVPFISSFPIPSSAEFSTKGLRLSTLSLAVCSVCIAPAWAQQAAPAPAAPPGATAGDAAHAEAATLPAVTVTARKSAESAKDLPFTVQSIGGEEIEARRLGALEDVLRATPGVDVNSGGGMNDANVRIRGVGSLFQVSADDSSVIINLDGVPLSMRHAKLGTLDVERVEVLKGPQGTLLGRNSEAGAINVISRKPTRELEGHVRGEIGQQGQRLIEGAVGGPLTERLSGRLALRHSGEHNVVQNLQTGAPVAKPNDLAWRGSLLWDMQPGTSALFTTERSQSKEYAGLVVPIPYTWPPVQDITPDMFDGNRKTLARHSVEINHDLPFARLTSVTGYVTADTLGRGAYDRIVSNLLLGMPVEIIRADRIAERTLAQDLRLASLPAAPVFWVVGYNYHRGKRQTHSDIPLRQMNSRLDFSATSHALYGEVTYPMAERLKLTAGLRHTWEDKDYRAAFTAAGTPSSDARQLRDRYFTGRLGASYAVTPHSNVYLIWARGHKSGGFSDIATQVADGKPYLPGAVDSVEAGWKSESADRRWHLNVAAFTNRVKDDHLLAYNLSNFSSQAVNVNTRSDGLELQGRWRATPRLTLSGGMSYIHGRIASLAVTNTPAGDAKPGNRLPDIPKWSATASMDWRQPLPAFAGMQSPQLAARLSWRYVGKRAADPQNSFDLGAYHKVDMRVGVTSGSTEFYVWGDNLLNKRHDLYGYYLSPKLNVGMPARGRSLGIGLAHYF</sequence>
<name>A0A975CHM3_9BURK</name>
<evidence type="ECO:0000256" key="1">
    <source>
        <dbReference type="ARBA" id="ARBA00004571"/>
    </source>
</evidence>
<keyword evidence="6" id="KW-0408">Iron</keyword>
<evidence type="ECO:0000256" key="3">
    <source>
        <dbReference type="ARBA" id="ARBA00022452"/>
    </source>
</evidence>
<feature type="domain" description="TonB-dependent receptor-like beta-barrel" evidence="13">
    <location>
        <begin position="393"/>
        <end position="700"/>
    </location>
</feature>
<evidence type="ECO:0000256" key="11">
    <source>
        <dbReference type="PROSITE-ProRule" id="PRU01360"/>
    </source>
</evidence>
<comment type="subcellular location">
    <subcellularLocation>
        <location evidence="1 11">Cell outer membrane</location>
        <topology evidence="1 11">Multi-pass membrane protein</topology>
    </subcellularLocation>
</comment>
<keyword evidence="3 11" id="KW-1134">Transmembrane beta strand</keyword>
<dbReference type="KEGG" id="otd:J1M35_14725"/>
<dbReference type="PANTHER" id="PTHR32552">
    <property type="entry name" value="FERRICHROME IRON RECEPTOR-RELATED"/>
    <property type="match status" value="1"/>
</dbReference>
<dbReference type="RefSeq" id="WP_208007918.1">
    <property type="nucleotide sequence ID" value="NZ_CP071796.1"/>
</dbReference>
<dbReference type="InterPro" id="IPR012910">
    <property type="entry name" value="Plug_dom"/>
</dbReference>